<dbReference type="GO" id="GO:0031405">
    <property type="term" value="F:lipoic acid binding"/>
    <property type="evidence" value="ECO:0007669"/>
    <property type="project" value="TreeGrafter"/>
</dbReference>
<dbReference type="InterPro" id="IPR004167">
    <property type="entry name" value="PSBD"/>
</dbReference>
<dbReference type="Gene3D" id="3.30.559.10">
    <property type="entry name" value="Chloramphenicol acetyltransferase-like domain"/>
    <property type="match status" value="1"/>
</dbReference>
<dbReference type="InterPro" id="IPR000089">
    <property type="entry name" value="Biotin_lipoyl"/>
</dbReference>
<dbReference type="InterPro" id="IPR001078">
    <property type="entry name" value="2-oxoacid_DH_actylTfrase"/>
</dbReference>
<evidence type="ECO:0000313" key="10">
    <source>
        <dbReference type="EMBL" id="GEK59338.1"/>
    </source>
</evidence>
<dbReference type="Pfam" id="PF00364">
    <property type="entry name" value="Biotin_lipoyl"/>
    <property type="match status" value="1"/>
</dbReference>
<evidence type="ECO:0000313" key="11">
    <source>
        <dbReference type="Proteomes" id="UP000321051"/>
    </source>
</evidence>
<evidence type="ECO:0000256" key="3">
    <source>
        <dbReference type="ARBA" id="ARBA00022679"/>
    </source>
</evidence>
<evidence type="ECO:0000256" key="2">
    <source>
        <dbReference type="ARBA" id="ARBA00007317"/>
    </source>
</evidence>
<feature type="region of interest" description="Disordered" evidence="7">
    <location>
        <begin position="152"/>
        <end position="181"/>
    </location>
</feature>
<dbReference type="InterPro" id="IPR036625">
    <property type="entry name" value="E3-bd_dom_sf"/>
</dbReference>
<feature type="domain" description="Lipoyl-binding" evidence="8">
    <location>
        <begin position="2"/>
        <end position="77"/>
    </location>
</feature>
<proteinExistence type="inferred from homology"/>
<dbReference type="EMBL" id="BJUN01000013">
    <property type="protein sequence ID" value="GEK59338.1"/>
    <property type="molecule type" value="Genomic_DNA"/>
</dbReference>
<dbReference type="PROSITE" id="PS51826">
    <property type="entry name" value="PSBD"/>
    <property type="match status" value="1"/>
</dbReference>
<gene>
    <name evidence="10" type="primary">bfmBB</name>
    <name evidence="10" type="ORF">MHA01_22430</name>
</gene>
<dbReference type="PROSITE" id="PS50968">
    <property type="entry name" value="BIOTINYL_LIPOYL"/>
    <property type="match status" value="1"/>
</dbReference>
<dbReference type="InterPro" id="IPR050743">
    <property type="entry name" value="2-oxoacid_DH_E2_comp"/>
</dbReference>
<dbReference type="SUPFAM" id="SSF47005">
    <property type="entry name" value="Peripheral subunit-binding domain of 2-oxo acid dehydrogenase complex"/>
    <property type="match status" value="1"/>
</dbReference>
<dbReference type="InterPro" id="IPR011053">
    <property type="entry name" value="Single_hybrid_motif"/>
</dbReference>
<dbReference type="OrthoDB" id="9805770at2"/>
<evidence type="ECO:0000256" key="4">
    <source>
        <dbReference type="ARBA" id="ARBA00022823"/>
    </source>
</evidence>
<dbReference type="Proteomes" id="UP000321051">
    <property type="component" value="Unassembled WGS sequence"/>
</dbReference>
<name>A0A510Y7J1_MARHA</name>
<dbReference type="GO" id="GO:0005737">
    <property type="term" value="C:cytoplasm"/>
    <property type="evidence" value="ECO:0007669"/>
    <property type="project" value="TreeGrafter"/>
</dbReference>
<evidence type="ECO:0000256" key="7">
    <source>
        <dbReference type="SAM" id="MobiDB-lite"/>
    </source>
</evidence>
<dbReference type="PANTHER" id="PTHR43178">
    <property type="entry name" value="DIHYDROLIPOAMIDE ACETYLTRANSFERASE COMPONENT OF PYRUVATE DEHYDROGENASE COMPLEX"/>
    <property type="match status" value="1"/>
</dbReference>
<protein>
    <recommendedName>
        <fullName evidence="6">Dihydrolipoamide acetyltransferase component of pyruvate dehydrogenase complex</fullName>
        <ecNumber evidence="6">2.3.1.-</ecNumber>
    </recommendedName>
</protein>
<evidence type="ECO:0000259" key="8">
    <source>
        <dbReference type="PROSITE" id="PS50968"/>
    </source>
</evidence>
<dbReference type="STRING" id="1371.GCA_900166605_03093"/>
<dbReference type="SUPFAM" id="SSF51230">
    <property type="entry name" value="Single hybrid motif"/>
    <property type="match status" value="1"/>
</dbReference>
<comment type="caution">
    <text evidence="10">The sequence shown here is derived from an EMBL/GenBank/DDBJ whole genome shotgun (WGS) entry which is preliminary data.</text>
</comment>
<comment type="cofactor">
    <cofactor evidence="1 6">
        <name>(R)-lipoate</name>
        <dbReference type="ChEBI" id="CHEBI:83088"/>
    </cofactor>
</comment>
<dbReference type="Pfam" id="PF00198">
    <property type="entry name" value="2-oxoacid_dh"/>
    <property type="match status" value="1"/>
</dbReference>
<dbReference type="PANTHER" id="PTHR43178:SF5">
    <property type="entry name" value="LIPOAMIDE ACYLTRANSFERASE COMPONENT OF BRANCHED-CHAIN ALPHA-KETO ACID DEHYDROGENASE COMPLEX, MITOCHONDRIAL"/>
    <property type="match status" value="1"/>
</dbReference>
<dbReference type="Pfam" id="PF02817">
    <property type="entry name" value="E3_binding"/>
    <property type="match status" value="1"/>
</dbReference>
<dbReference type="InterPro" id="IPR023213">
    <property type="entry name" value="CAT-like_dom_sf"/>
</dbReference>
<evidence type="ECO:0000256" key="6">
    <source>
        <dbReference type="RuleBase" id="RU003423"/>
    </source>
</evidence>
<sequence length="412" mass="45779">MRKEVTMPQLGESVTEGTISQWLVKPGDKVKKYDPIAEVLSDKVSAEIPSSYTGEISELVAEENETVAVGTLICYMETEETQPDIVEKASASYAETAPGQEGGEEEKSMKKRYSPVVWRLAQENGLSLENIEGSGKQGRVTKKDVEKAIREGAEKTKQEEAAPSPFPIYSTKPSENQEEREGDTIIPVTGARKAIADNMVKSKQEIPHAWTMIEVDVTDLVAYRNSVKDDFKQKEGFSLTYLPFFMKAVSESLQLFPSLNSTWDGDRIIQRKEVNLSMAVASEEALYVPVIKRADEKNIRGLARDMQSLATKVRQGTIKAEEMKSGTFTVNNTGSFGSVQSMPIINHPQAAILSVESIVKRPVVMQGDMIAIRYMVNLCLSLDHRILDGLLCGRFLADLKQRLENYKGTENI</sequence>
<dbReference type="SUPFAM" id="SSF52777">
    <property type="entry name" value="CoA-dependent acyltransferases"/>
    <property type="match status" value="1"/>
</dbReference>
<dbReference type="Gene3D" id="4.10.320.10">
    <property type="entry name" value="E3-binding domain"/>
    <property type="match status" value="1"/>
</dbReference>
<dbReference type="RefSeq" id="WP_094907923.1">
    <property type="nucleotide sequence ID" value="NZ_BJUN01000013.1"/>
</dbReference>
<organism evidence="10 11">
    <name type="scientific">Marinococcus halophilus</name>
    <dbReference type="NCBI Taxonomy" id="1371"/>
    <lineage>
        <taxon>Bacteria</taxon>
        <taxon>Bacillati</taxon>
        <taxon>Bacillota</taxon>
        <taxon>Bacilli</taxon>
        <taxon>Bacillales</taxon>
        <taxon>Bacillaceae</taxon>
        <taxon>Marinococcus</taxon>
    </lineage>
</organism>
<evidence type="ECO:0000256" key="1">
    <source>
        <dbReference type="ARBA" id="ARBA00001938"/>
    </source>
</evidence>
<keyword evidence="11" id="KW-1185">Reference proteome</keyword>
<dbReference type="GO" id="GO:0016407">
    <property type="term" value="F:acetyltransferase activity"/>
    <property type="evidence" value="ECO:0007669"/>
    <property type="project" value="TreeGrafter"/>
</dbReference>
<comment type="similarity">
    <text evidence="2 6">Belongs to the 2-oxoacid dehydrogenase family.</text>
</comment>
<dbReference type="FunFam" id="3.30.559.10:FF:000007">
    <property type="entry name" value="Dihydrolipoamide acetyltransferase component of pyruvate dehydrogenase complex"/>
    <property type="match status" value="1"/>
</dbReference>
<dbReference type="EC" id="2.3.1.-" evidence="6"/>
<keyword evidence="4 6" id="KW-0450">Lipoyl</keyword>
<dbReference type="CDD" id="cd06849">
    <property type="entry name" value="lipoyl_domain"/>
    <property type="match status" value="1"/>
</dbReference>
<dbReference type="Gene3D" id="2.40.50.100">
    <property type="match status" value="1"/>
</dbReference>
<evidence type="ECO:0000256" key="5">
    <source>
        <dbReference type="ARBA" id="ARBA00023315"/>
    </source>
</evidence>
<reference evidence="10 11" key="1">
    <citation type="submission" date="2019-07" db="EMBL/GenBank/DDBJ databases">
        <title>Whole genome shotgun sequence of Marinococcus halophilus NBRC 102359.</title>
        <authorList>
            <person name="Hosoyama A."/>
            <person name="Uohara A."/>
            <person name="Ohji S."/>
            <person name="Ichikawa N."/>
        </authorList>
    </citation>
    <scope>NUCLEOTIDE SEQUENCE [LARGE SCALE GENOMIC DNA]</scope>
    <source>
        <strain evidence="10 11">NBRC 102359</strain>
    </source>
</reference>
<keyword evidence="3 6" id="KW-0808">Transferase</keyword>
<dbReference type="AlphaFoldDB" id="A0A510Y7J1"/>
<accession>A0A510Y7J1</accession>
<keyword evidence="5 6" id="KW-0012">Acyltransferase</keyword>
<evidence type="ECO:0000259" key="9">
    <source>
        <dbReference type="PROSITE" id="PS51826"/>
    </source>
</evidence>
<feature type="domain" description="Peripheral subunit-binding (PSBD)" evidence="9">
    <location>
        <begin position="112"/>
        <end position="149"/>
    </location>
</feature>